<accession>A0A6C0GJJ6</accession>
<dbReference type="CDD" id="cd07561">
    <property type="entry name" value="Peptidase_S41_CPP_like"/>
    <property type="match status" value="1"/>
</dbReference>
<dbReference type="AlphaFoldDB" id="A0A6C0GJJ6"/>
<dbReference type="PROSITE" id="PS50106">
    <property type="entry name" value="PDZ"/>
    <property type="match status" value="1"/>
</dbReference>
<evidence type="ECO:0000256" key="1">
    <source>
        <dbReference type="SAM" id="SignalP"/>
    </source>
</evidence>
<dbReference type="Pfam" id="PF03572">
    <property type="entry name" value="Peptidase_S41"/>
    <property type="match status" value="1"/>
</dbReference>
<dbReference type="InterPro" id="IPR041489">
    <property type="entry name" value="PDZ_6"/>
</dbReference>
<dbReference type="Pfam" id="PF17820">
    <property type="entry name" value="PDZ_6"/>
    <property type="match status" value="1"/>
</dbReference>
<name>A0A6C0GJJ6_9BACT</name>
<evidence type="ECO:0000313" key="4">
    <source>
        <dbReference type="Proteomes" id="UP000480178"/>
    </source>
</evidence>
<dbReference type="Pfam" id="PF18294">
    <property type="entry name" value="Pept_S41_N"/>
    <property type="match status" value="1"/>
</dbReference>
<dbReference type="Proteomes" id="UP000480178">
    <property type="component" value="Chromosome"/>
</dbReference>
<dbReference type="SUPFAM" id="SSF52096">
    <property type="entry name" value="ClpP/crotonase"/>
    <property type="match status" value="1"/>
</dbReference>
<dbReference type="InterPro" id="IPR036034">
    <property type="entry name" value="PDZ_sf"/>
</dbReference>
<dbReference type="GO" id="GO:0007165">
    <property type="term" value="P:signal transduction"/>
    <property type="evidence" value="ECO:0007669"/>
    <property type="project" value="TreeGrafter"/>
</dbReference>
<dbReference type="InterPro" id="IPR029045">
    <property type="entry name" value="ClpP/crotonase-like_dom_sf"/>
</dbReference>
<keyword evidence="4" id="KW-1185">Reference proteome</keyword>
<protein>
    <submittedName>
        <fullName evidence="3">Peptidase S41</fullName>
    </submittedName>
</protein>
<dbReference type="Gene3D" id="3.30.750.170">
    <property type="match status" value="1"/>
</dbReference>
<dbReference type="GO" id="GO:0030288">
    <property type="term" value="C:outer membrane-bounded periplasmic space"/>
    <property type="evidence" value="ECO:0007669"/>
    <property type="project" value="TreeGrafter"/>
</dbReference>
<keyword evidence="1" id="KW-0732">Signal</keyword>
<dbReference type="SUPFAM" id="SSF50156">
    <property type="entry name" value="PDZ domain-like"/>
    <property type="match status" value="1"/>
</dbReference>
<feature type="signal peptide" evidence="1">
    <location>
        <begin position="1"/>
        <end position="34"/>
    </location>
</feature>
<dbReference type="InterPro" id="IPR005151">
    <property type="entry name" value="Tail-specific_protease"/>
</dbReference>
<dbReference type="RefSeq" id="WP_162443854.1">
    <property type="nucleotide sequence ID" value="NZ_CP048222.1"/>
</dbReference>
<dbReference type="PROSITE" id="PS51257">
    <property type="entry name" value="PROKAR_LIPOPROTEIN"/>
    <property type="match status" value="1"/>
</dbReference>
<feature type="domain" description="PDZ" evidence="2">
    <location>
        <begin position="116"/>
        <end position="172"/>
    </location>
</feature>
<dbReference type="Gene3D" id="2.30.42.10">
    <property type="match status" value="1"/>
</dbReference>
<reference evidence="3 4" key="1">
    <citation type="submission" date="2020-01" db="EMBL/GenBank/DDBJ databases">
        <authorList>
            <person name="Kim M.K."/>
        </authorList>
    </citation>
    <scope>NUCLEOTIDE SEQUENCE [LARGE SCALE GENOMIC DNA]</scope>
    <source>
        <strain evidence="3 4">172606-1</strain>
    </source>
</reference>
<dbReference type="Gene3D" id="3.90.226.10">
    <property type="entry name" value="2-enoyl-CoA Hydratase, Chain A, domain 1"/>
    <property type="match status" value="1"/>
</dbReference>
<dbReference type="SMART" id="SM00245">
    <property type="entry name" value="TSPc"/>
    <property type="match status" value="1"/>
</dbReference>
<evidence type="ECO:0000313" key="3">
    <source>
        <dbReference type="EMBL" id="QHT67832.1"/>
    </source>
</evidence>
<dbReference type="GO" id="GO:0008236">
    <property type="term" value="F:serine-type peptidase activity"/>
    <property type="evidence" value="ECO:0007669"/>
    <property type="project" value="InterPro"/>
</dbReference>
<gene>
    <name evidence="3" type="ORF">GXP67_14885</name>
</gene>
<sequence>MIKLNAQTLQRRFNSFNQKSIWLALLAFTLFASACEKEIDETSPTPTTENQTVNDWILENMQMYYYWNEQIPANPDKSQSAEDFFNSLLYTYDATARPDGDRFSFMSENAEELEASLSGQEQTTGAEYTFYLASQGSNDVIAQVIYVLPGSPADQAGLKRGDIVFQVNGQTLDRSNYYSLLFGQSSQTLGLGIWQNNELVKGNLTKNVSTAVVQENPVYLDSTYTVGDKKIGYVVYNQFIPSPSGTENGQYDKQLDQIFGNFKSEGINELILDLRYNPGGYVSSATNLASLIGKNIDANKVFYSQEWNSVLAPELEKEYGADYGTEYFVAKPQNIGNHLNRVYVLTSDHTASASELIINGLRPYMEVITVGSTTVGKNVGSITITDDTERFKLALQPIVFKSYNSLGQSDYTTGFTPTIEANETIDLKPLGDVEETVLNTTLSHITGVRTARLGVSERTLPMAGSSIERKAGGSNMFDKRILNLPAIVQ</sequence>
<dbReference type="GO" id="GO:0004175">
    <property type="term" value="F:endopeptidase activity"/>
    <property type="evidence" value="ECO:0007669"/>
    <property type="project" value="TreeGrafter"/>
</dbReference>
<evidence type="ECO:0000259" key="2">
    <source>
        <dbReference type="PROSITE" id="PS50106"/>
    </source>
</evidence>
<organism evidence="3 4">
    <name type="scientific">Rhodocytophaga rosea</name>
    <dbReference type="NCBI Taxonomy" id="2704465"/>
    <lineage>
        <taxon>Bacteria</taxon>
        <taxon>Pseudomonadati</taxon>
        <taxon>Bacteroidota</taxon>
        <taxon>Cytophagia</taxon>
        <taxon>Cytophagales</taxon>
        <taxon>Rhodocytophagaceae</taxon>
        <taxon>Rhodocytophaga</taxon>
    </lineage>
</organism>
<dbReference type="GO" id="GO:0006508">
    <property type="term" value="P:proteolysis"/>
    <property type="evidence" value="ECO:0007669"/>
    <property type="project" value="InterPro"/>
</dbReference>
<dbReference type="InterPro" id="IPR041613">
    <property type="entry name" value="Pept_S41_N"/>
</dbReference>
<dbReference type="PANTHER" id="PTHR32060:SF30">
    <property type="entry name" value="CARBOXY-TERMINAL PROCESSING PROTEASE CTPA"/>
    <property type="match status" value="1"/>
</dbReference>
<feature type="chain" id="PRO_5025650841" evidence="1">
    <location>
        <begin position="35"/>
        <end position="489"/>
    </location>
</feature>
<proteinExistence type="predicted"/>
<dbReference type="PANTHER" id="PTHR32060">
    <property type="entry name" value="TAIL-SPECIFIC PROTEASE"/>
    <property type="match status" value="1"/>
</dbReference>
<dbReference type="SMART" id="SM00228">
    <property type="entry name" value="PDZ"/>
    <property type="match status" value="1"/>
</dbReference>
<dbReference type="InterPro" id="IPR001478">
    <property type="entry name" value="PDZ"/>
</dbReference>
<dbReference type="KEGG" id="rhoz:GXP67_14885"/>
<dbReference type="EMBL" id="CP048222">
    <property type="protein sequence ID" value="QHT67832.1"/>
    <property type="molecule type" value="Genomic_DNA"/>
</dbReference>